<dbReference type="EMBL" id="JAVREO010000039">
    <property type="protein sequence ID" value="MDT0270840.1"/>
    <property type="molecule type" value="Genomic_DNA"/>
</dbReference>
<dbReference type="RefSeq" id="WP_311670904.1">
    <property type="nucleotide sequence ID" value="NZ_JAVREO010000039.1"/>
</dbReference>
<proteinExistence type="predicted"/>
<dbReference type="Proteomes" id="UP001183410">
    <property type="component" value="Unassembled WGS sequence"/>
</dbReference>
<comment type="caution">
    <text evidence="1">The sequence shown here is derived from an EMBL/GenBank/DDBJ whole genome shotgun (WGS) entry which is preliminary data.</text>
</comment>
<name>A0ABU2K0Q6_9ACTN</name>
<protein>
    <submittedName>
        <fullName evidence="1">Uncharacterized protein</fullName>
    </submittedName>
</protein>
<organism evidence="1 2">
    <name type="scientific">Streptomyces chisholmiae</name>
    <dbReference type="NCBI Taxonomy" id="3075540"/>
    <lineage>
        <taxon>Bacteria</taxon>
        <taxon>Bacillati</taxon>
        <taxon>Actinomycetota</taxon>
        <taxon>Actinomycetes</taxon>
        <taxon>Kitasatosporales</taxon>
        <taxon>Streptomycetaceae</taxon>
        <taxon>Streptomyces</taxon>
    </lineage>
</organism>
<gene>
    <name evidence="1" type="ORF">RM844_31680</name>
</gene>
<keyword evidence="2" id="KW-1185">Reference proteome</keyword>
<evidence type="ECO:0000313" key="2">
    <source>
        <dbReference type="Proteomes" id="UP001183410"/>
    </source>
</evidence>
<sequence>MGVWEHMWVARPESLGMSRERVADLCADLLAERLVRPEWSVVSGRLGDTSPLGLGLAVERHRRAQTAPETEPPVTRRELGEAVTVEATGTAVGPLVAAITAVPDDGRDFGVYFPGLDLDNRRLANAYPGISDPEVAVLSLAEPTELLEMVDNPDFLHPDGGIRPGEEPTLVHQHQARSFFSTYQKGGPDTPQGPLLDVLIRHLGAEALTGCAFY</sequence>
<evidence type="ECO:0000313" key="1">
    <source>
        <dbReference type="EMBL" id="MDT0270840.1"/>
    </source>
</evidence>
<accession>A0ABU2K0Q6</accession>
<reference evidence="2" key="1">
    <citation type="submission" date="2023-07" db="EMBL/GenBank/DDBJ databases">
        <title>30 novel species of actinomycetes from the DSMZ collection.</title>
        <authorList>
            <person name="Nouioui I."/>
        </authorList>
    </citation>
    <scope>NUCLEOTIDE SEQUENCE [LARGE SCALE GENOMIC DNA]</scope>
    <source>
        <strain evidence="2">DSM 44915</strain>
    </source>
</reference>